<feature type="non-terminal residue" evidence="1">
    <location>
        <position position="84"/>
    </location>
</feature>
<protein>
    <submittedName>
        <fullName evidence="1">Uncharacterized protein</fullName>
    </submittedName>
</protein>
<name>A0A0F9G6S4_9ZZZZ</name>
<evidence type="ECO:0000313" key="1">
    <source>
        <dbReference type="EMBL" id="KKL58937.1"/>
    </source>
</evidence>
<comment type="caution">
    <text evidence="1">The sequence shown here is derived from an EMBL/GenBank/DDBJ whole genome shotgun (WGS) entry which is preliminary data.</text>
</comment>
<accession>A0A0F9G6S4</accession>
<reference evidence="1" key="1">
    <citation type="journal article" date="2015" name="Nature">
        <title>Complex archaea that bridge the gap between prokaryotes and eukaryotes.</title>
        <authorList>
            <person name="Spang A."/>
            <person name="Saw J.H."/>
            <person name="Jorgensen S.L."/>
            <person name="Zaremba-Niedzwiedzka K."/>
            <person name="Martijn J."/>
            <person name="Lind A.E."/>
            <person name="van Eijk R."/>
            <person name="Schleper C."/>
            <person name="Guy L."/>
            <person name="Ettema T.J."/>
        </authorList>
    </citation>
    <scope>NUCLEOTIDE SEQUENCE</scope>
</reference>
<gene>
    <name evidence="1" type="ORF">LCGC14_2220320</name>
</gene>
<dbReference type="AlphaFoldDB" id="A0A0F9G6S4"/>
<sequence>MSKESKAIQLLTIMEGIVGTVIPQQRKGKKLTLPPIGLRNKKCLGCGHKNKKCTCNSGGRNENSNNYNVYYGCFGNWLYVCLCV</sequence>
<proteinExistence type="predicted"/>
<dbReference type="EMBL" id="LAZR01029652">
    <property type="protein sequence ID" value="KKL58937.1"/>
    <property type="molecule type" value="Genomic_DNA"/>
</dbReference>
<organism evidence="1">
    <name type="scientific">marine sediment metagenome</name>
    <dbReference type="NCBI Taxonomy" id="412755"/>
    <lineage>
        <taxon>unclassified sequences</taxon>
        <taxon>metagenomes</taxon>
        <taxon>ecological metagenomes</taxon>
    </lineage>
</organism>